<evidence type="ECO:0000256" key="6">
    <source>
        <dbReference type="ARBA" id="ARBA00022779"/>
    </source>
</evidence>
<dbReference type="InterPro" id="IPR036429">
    <property type="entry name" value="SpoA-like_sf"/>
</dbReference>
<protein>
    <recommendedName>
        <fullName evidence="3">Flagellar motor switch protein FliN</fullName>
    </recommendedName>
</protein>
<dbReference type="GO" id="GO:0071973">
    <property type="term" value="P:bacterial-type flagellum-dependent cell motility"/>
    <property type="evidence" value="ECO:0007669"/>
    <property type="project" value="InterPro"/>
</dbReference>
<keyword evidence="10" id="KW-1185">Reference proteome</keyword>
<dbReference type="STRING" id="299255.SAMN02745129_2112"/>
<evidence type="ECO:0000256" key="2">
    <source>
        <dbReference type="ARBA" id="ARBA00009226"/>
    </source>
</evidence>
<evidence type="ECO:0000259" key="8">
    <source>
        <dbReference type="Pfam" id="PF01052"/>
    </source>
</evidence>
<dbReference type="InterPro" id="IPR051469">
    <property type="entry name" value="FliN/MopA/SpaO"/>
</dbReference>
<evidence type="ECO:0000313" key="9">
    <source>
        <dbReference type="EMBL" id="SHH49194.1"/>
    </source>
</evidence>
<evidence type="ECO:0000256" key="3">
    <source>
        <dbReference type="ARBA" id="ARBA00021897"/>
    </source>
</evidence>
<organism evidence="9 10">
    <name type="scientific">Ferrimonas marina</name>
    <dbReference type="NCBI Taxonomy" id="299255"/>
    <lineage>
        <taxon>Bacteria</taxon>
        <taxon>Pseudomonadati</taxon>
        <taxon>Pseudomonadota</taxon>
        <taxon>Gammaproteobacteria</taxon>
        <taxon>Alteromonadales</taxon>
        <taxon>Ferrimonadaceae</taxon>
        <taxon>Ferrimonas</taxon>
    </lineage>
</organism>
<dbReference type="PANTHER" id="PTHR43484:SF1">
    <property type="entry name" value="FLAGELLAR MOTOR SWITCH PROTEIN FLIN"/>
    <property type="match status" value="1"/>
</dbReference>
<dbReference type="Gene3D" id="2.30.330.10">
    <property type="entry name" value="SpoA-like"/>
    <property type="match status" value="1"/>
</dbReference>
<keyword evidence="9" id="KW-0969">Cilium</keyword>
<dbReference type="PANTHER" id="PTHR43484">
    <property type="match status" value="1"/>
</dbReference>
<dbReference type="SUPFAM" id="SSF101801">
    <property type="entry name" value="Surface presentation of antigens (SPOA)"/>
    <property type="match status" value="1"/>
</dbReference>
<keyword evidence="9" id="KW-0966">Cell projection</keyword>
<feature type="domain" description="Flagellar motor switch protein FliN-like C-terminal" evidence="8">
    <location>
        <begin position="46"/>
        <end position="112"/>
    </location>
</feature>
<keyword evidence="6" id="KW-0283">Flagellar rotation</keyword>
<dbReference type="GO" id="GO:0006935">
    <property type="term" value="P:chemotaxis"/>
    <property type="evidence" value="ECO:0007669"/>
    <property type="project" value="UniProtKB-KW"/>
</dbReference>
<keyword evidence="9" id="KW-0282">Flagellum</keyword>
<keyword evidence="4" id="KW-1003">Cell membrane</keyword>
<comment type="subcellular location">
    <subcellularLocation>
        <location evidence="1">Cell membrane</location>
        <topology evidence="1">Peripheral membrane protein</topology>
        <orientation evidence="1">Cytoplasmic side</orientation>
    </subcellularLocation>
</comment>
<evidence type="ECO:0000313" key="10">
    <source>
        <dbReference type="Proteomes" id="UP000184268"/>
    </source>
</evidence>
<dbReference type="OrthoDB" id="9773459at2"/>
<comment type="similarity">
    <text evidence="2">Belongs to the FliN/MopA/SpaO family.</text>
</comment>
<dbReference type="PRINTS" id="PR00956">
    <property type="entry name" value="FLGMOTORFLIN"/>
</dbReference>
<evidence type="ECO:0000256" key="5">
    <source>
        <dbReference type="ARBA" id="ARBA00022500"/>
    </source>
</evidence>
<evidence type="ECO:0000256" key="4">
    <source>
        <dbReference type="ARBA" id="ARBA00022475"/>
    </source>
</evidence>
<dbReference type="GO" id="GO:0009425">
    <property type="term" value="C:bacterial-type flagellum basal body"/>
    <property type="evidence" value="ECO:0007669"/>
    <property type="project" value="InterPro"/>
</dbReference>
<keyword evidence="5" id="KW-0145">Chemotaxis</keyword>
<dbReference type="InterPro" id="IPR001543">
    <property type="entry name" value="FliN-like_C"/>
</dbReference>
<dbReference type="InterPro" id="IPR001172">
    <property type="entry name" value="FliN_T3SS_HrcQb"/>
</dbReference>
<dbReference type="Pfam" id="PF01052">
    <property type="entry name" value="FliMN_C"/>
    <property type="match status" value="1"/>
</dbReference>
<sequence length="120" mass="12983">MSQEMNDHEQMALGSMESIKALGQEIDPNSPAASLAANPAILPPALELQMSVVVGNVKMSFDDIGQMVPGQVLPLHKQVNDDIDLMINGTPLAKGQVVTHEGNYYLKITKLVEYADQPLI</sequence>
<evidence type="ECO:0000256" key="1">
    <source>
        <dbReference type="ARBA" id="ARBA00004413"/>
    </source>
</evidence>
<evidence type="ECO:0000256" key="7">
    <source>
        <dbReference type="ARBA" id="ARBA00023136"/>
    </source>
</evidence>
<dbReference type="GO" id="GO:0003774">
    <property type="term" value="F:cytoskeletal motor activity"/>
    <property type="evidence" value="ECO:0007669"/>
    <property type="project" value="InterPro"/>
</dbReference>
<reference evidence="9 10" key="1">
    <citation type="submission" date="2016-11" db="EMBL/GenBank/DDBJ databases">
        <authorList>
            <person name="Jaros S."/>
            <person name="Januszkiewicz K."/>
            <person name="Wedrychowicz H."/>
        </authorList>
    </citation>
    <scope>NUCLEOTIDE SEQUENCE [LARGE SCALE GENOMIC DNA]</scope>
    <source>
        <strain evidence="9 10">DSM 16917</strain>
    </source>
</reference>
<proteinExistence type="inferred from homology"/>
<dbReference type="EMBL" id="FQXG01000003">
    <property type="protein sequence ID" value="SHH49194.1"/>
    <property type="molecule type" value="Genomic_DNA"/>
</dbReference>
<dbReference type="AlphaFoldDB" id="A0A1M5TEQ6"/>
<dbReference type="RefSeq" id="WP_067663304.1">
    <property type="nucleotide sequence ID" value="NZ_FQXG01000003.1"/>
</dbReference>
<dbReference type="GO" id="GO:0005886">
    <property type="term" value="C:plasma membrane"/>
    <property type="evidence" value="ECO:0007669"/>
    <property type="project" value="UniProtKB-SubCell"/>
</dbReference>
<name>A0A1M5TEQ6_9GAMM</name>
<dbReference type="Proteomes" id="UP000184268">
    <property type="component" value="Unassembled WGS sequence"/>
</dbReference>
<keyword evidence="7" id="KW-0472">Membrane</keyword>
<accession>A0A1M5TEQ6</accession>
<gene>
    <name evidence="9" type="ORF">SAMN02745129_2112</name>
</gene>